<keyword evidence="2" id="KW-0732">Signal</keyword>
<name>A0A5J5I9W1_9SPHN</name>
<protein>
    <submittedName>
        <fullName evidence="5">Serine hydrolase</fullName>
    </submittedName>
</protein>
<dbReference type="PANTHER" id="PTHR46825">
    <property type="entry name" value="D-ALANYL-D-ALANINE-CARBOXYPEPTIDASE/ENDOPEPTIDASE AMPH"/>
    <property type="match status" value="1"/>
</dbReference>
<keyword evidence="1" id="KW-0472">Membrane</keyword>
<evidence type="ECO:0000313" key="5">
    <source>
        <dbReference type="EMBL" id="KAA9033728.1"/>
    </source>
</evidence>
<feature type="chain" id="PRO_5023892838" evidence="2">
    <location>
        <begin position="24"/>
        <end position="657"/>
    </location>
</feature>
<reference evidence="6 7" key="1">
    <citation type="submission" date="2019-09" db="EMBL/GenBank/DDBJ databases">
        <authorList>
            <person name="Feng G."/>
        </authorList>
    </citation>
    <scope>NUCLEOTIDE SEQUENCE [LARGE SCALE GENOMIC DNA]</scope>
    <source>
        <strain evidence="5 6">KACC 19283</strain>
        <strain evidence="4 7">KACC 19284</strain>
    </source>
</reference>
<proteinExistence type="predicted"/>
<keyword evidence="1" id="KW-0812">Transmembrane</keyword>
<evidence type="ECO:0000313" key="7">
    <source>
        <dbReference type="Proteomes" id="UP000326364"/>
    </source>
</evidence>
<dbReference type="InterPro" id="IPR050491">
    <property type="entry name" value="AmpC-like"/>
</dbReference>
<dbReference type="Proteomes" id="UP000325933">
    <property type="component" value="Unassembled WGS sequence"/>
</dbReference>
<dbReference type="InterPro" id="IPR001466">
    <property type="entry name" value="Beta-lactam-related"/>
</dbReference>
<evidence type="ECO:0000313" key="4">
    <source>
        <dbReference type="EMBL" id="KAA9021366.1"/>
    </source>
</evidence>
<dbReference type="EMBL" id="VYQB01000001">
    <property type="protein sequence ID" value="KAA9021366.1"/>
    <property type="molecule type" value="Genomic_DNA"/>
</dbReference>
<dbReference type="SUPFAM" id="SSF56601">
    <property type="entry name" value="beta-lactamase/transpeptidase-like"/>
    <property type="match status" value="1"/>
</dbReference>
<dbReference type="GO" id="GO:0016787">
    <property type="term" value="F:hydrolase activity"/>
    <property type="evidence" value="ECO:0007669"/>
    <property type="project" value="UniProtKB-KW"/>
</dbReference>
<accession>A0A5J5I9W1</accession>
<dbReference type="Pfam" id="PF00144">
    <property type="entry name" value="Beta-lactamase"/>
    <property type="match status" value="1"/>
</dbReference>
<dbReference type="Gene3D" id="3.40.710.10">
    <property type="entry name" value="DD-peptidase/beta-lactamase superfamily"/>
    <property type="match status" value="1"/>
</dbReference>
<dbReference type="EMBL" id="VYQA01000001">
    <property type="protein sequence ID" value="KAA9033728.1"/>
    <property type="molecule type" value="Genomic_DNA"/>
</dbReference>
<dbReference type="AlphaFoldDB" id="A0A5J5I9W1"/>
<evidence type="ECO:0000256" key="1">
    <source>
        <dbReference type="SAM" id="Phobius"/>
    </source>
</evidence>
<feature type="transmembrane region" description="Helical" evidence="1">
    <location>
        <begin position="520"/>
        <end position="540"/>
    </location>
</feature>
<feature type="transmembrane region" description="Helical" evidence="1">
    <location>
        <begin position="594"/>
        <end position="617"/>
    </location>
</feature>
<keyword evidence="7" id="KW-1185">Reference proteome</keyword>
<dbReference type="Proteomes" id="UP000326364">
    <property type="component" value="Unassembled WGS sequence"/>
</dbReference>
<keyword evidence="1" id="KW-1133">Transmembrane helix</keyword>
<evidence type="ECO:0000256" key="2">
    <source>
        <dbReference type="SAM" id="SignalP"/>
    </source>
</evidence>
<dbReference type="PANTHER" id="PTHR46825:SF9">
    <property type="entry name" value="BETA-LACTAMASE-RELATED DOMAIN-CONTAINING PROTEIN"/>
    <property type="match status" value="1"/>
</dbReference>
<evidence type="ECO:0000259" key="3">
    <source>
        <dbReference type="Pfam" id="PF00144"/>
    </source>
</evidence>
<dbReference type="RefSeq" id="WP_120253195.1">
    <property type="nucleotide sequence ID" value="NZ_JBNNIY010000003.1"/>
</dbReference>
<comment type="caution">
    <text evidence="5">The sequence shown here is derived from an EMBL/GenBank/DDBJ whole genome shotgun (WGS) entry which is preliminary data.</text>
</comment>
<organism evidence="5 6">
    <name type="scientific">Sphingobium limneticum</name>
    <dbReference type="NCBI Taxonomy" id="1007511"/>
    <lineage>
        <taxon>Bacteria</taxon>
        <taxon>Pseudomonadati</taxon>
        <taxon>Pseudomonadota</taxon>
        <taxon>Alphaproteobacteria</taxon>
        <taxon>Sphingomonadales</taxon>
        <taxon>Sphingomonadaceae</taxon>
        <taxon>Sphingobium</taxon>
    </lineage>
</organism>
<feature type="signal peptide" evidence="2">
    <location>
        <begin position="1"/>
        <end position="23"/>
    </location>
</feature>
<feature type="transmembrane region" description="Helical" evidence="1">
    <location>
        <begin position="561"/>
        <end position="582"/>
    </location>
</feature>
<sequence>MRWMKYLAAGALALAGGVTVAQQAPVDAPSLLPQSAAKSGGALPLPSAVDGQHALTKQDADAWLDGFLPYALARGDVAGAVVVIVKDGQVLTQRGFGYADVAARKPVDPATTLFRPGSVSKLYTWTAVMQQVEAGKLNLDADVNRYLDFKIPPFEGKPITLRNIMTHTAGFEEAGRDLIGKSDNIPTLEAALKRWTPHRVYAPGSTPAYSNYATALAGYIVQRVSGMPFDDYIERNIFQRLGMKYASFRQPLPAALQPHMATGYQLGSGEGKPFEIVSVAPAGSSSISGADMAKFMIAHLNNGGPLLKPETAKLMHSPANEPLPGLNHMMLGFYEEKINGLSAIAHGGDTRWFHSDLTLFPSKNVGIYISLNSMGKEGAVSPIRNTFFKQFADRYFPAPHPAPKELASAKAHAAQVAGTYASSRAPVENWAAMMGFLSQMEVGTDKDGKLSVPAFKTIGGAPRKWVEVAPYVWQSTEDGDQFAARVENGKVTRVFYGPVAPIMVWDPVPWYKDTAWLKPLAIAALAILALTALAWPAGAINRKRYGAKLDLVGRDLTLHRVVPACAWAVLALLGSWVAVVTIASDYVTSAGLIWFNQIVGLLLFFGFVGLAGWAAYLAFRTKRGWFGKLWSVLLLAATIVMLWVALAFHLISFGANW</sequence>
<evidence type="ECO:0000313" key="6">
    <source>
        <dbReference type="Proteomes" id="UP000325933"/>
    </source>
</evidence>
<feature type="transmembrane region" description="Helical" evidence="1">
    <location>
        <begin position="629"/>
        <end position="651"/>
    </location>
</feature>
<keyword evidence="5" id="KW-0378">Hydrolase</keyword>
<feature type="domain" description="Beta-lactamase-related" evidence="3">
    <location>
        <begin position="72"/>
        <end position="377"/>
    </location>
</feature>
<dbReference type="InterPro" id="IPR012338">
    <property type="entry name" value="Beta-lactam/transpept-like"/>
</dbReference>
<gene>
    <name evidence="5" type="ORF">F4U95_01330</name>
    <name evidence="4" type="ORF">F4U96_01330</name>
</gene>